<dbReference type="RefSeq" id="WP_210646409.1">
    <property type="nucleotide sequence ID" value="NZ_JAGFBU010000004.1"/>
</dbReference>
<evidence type="ECO:0000256" key="1">
    <source>
        <dbReference type="SAM" id="Phobius"/>
    </source>
</evidence>
<keyword evidence="3" id="KW-1185">Reference proteome</keyword>
<proteinExistence type="predicted"/>
<reference evidence="2 3" key="1">
    <citation type="submission" date="2021-03" db="EMBL/GenBank/DDBJ databases">
        <title>Flavobacterium Flabelliformis Sp. Nov. And Flavobacterium Geliluteum Sp. Nov., Two Novel Multidrug Resistant Psychrophilic Species Isolated From Antarctica.</title>
        <authorList>
            <person name="Kralova S."/>
            <person name="Busse H.J."/>
            <person name="Bezdicek M."/>
            <person name="Nykrynova M."/>
            <person name="Kroupova E."/>
            <person name="Krsek D."/>
            <person name="Sedlacek I."/>
        </authorList>
    </citation>
    <scope>NUCLEOTIDE SEQUENCE [LARGE SCALE GENOMIC DNA]</scope>
    <source>
        <strain evidence="2 3">P4023</strain>
    </source>
</reference>
<feature type="transmembrane region" description="Helical" evidence="1">
    <location>
        <begin position="35"/>
        <end position="54"/>
    </location>
</feature>
<accession>A0ABS5CVB1</accession>
<feature type="transmembrane region" description="Helical" evidence="1">
    <location>
        <begin position="9"/>
        <end position="29"/>
    </location>
</feature>
<evidence type="ECO:0000313" key="2">
    <source>
        <dbReference type="EMBL" id="MBP4142562.1"/>
    </source>
</evidence>
<sequence length="195" mass="21802">MCKVKIQCLIGLFFFLSSYIFFSQISLNTQKYVDWAHWFNLVGAVFLLSFNSIFPRNNISKVASFFTSLGVIAHIGLCTIDFILWSFGDNDTARNELKQHISNTPLILYPFIIIGPSLLFIGLATHALNFIKTNTISSLMVIVGAPLVGISFFLLKNGNLMLVSCFMFTIGLALLLFRKGNHKGQIEIVEKIGPN</sequence>
<feature type="transmembrane region" description="Helical" evidence="1">
    <location>
        <begin position="66"/>
        <end position="87"/>
    </location>
</feature>
<feature type="transmembrane region" description="Helical" evidence="1">
    <location>
        <begin position="135"/>
        <end position="154"/>
    </location>
</feature>
<dbReference type="EMBL" id="JAGFBU010000004">
    <property type="protein sequence ID" value="MBP4142562.1"/>
    <property type="molecule type" value="Genomic_DNA"/>
</dbReference>
<keyword evidence="1" id="KW-0812">Transmembrane</keyword>
<gene>
    <name evidence="2" type="ORF">J3S90_12195</name>
</gene>
<dbReference type="Proteomes" id="UP000674217">
    <property type="component" value="Unassembled WGS sequence"/>
</dbReference>
<evidence type="ECO:0000313" key="3">
    <source>
        <dbReference type="Proteomes" id="UP000674217"/>
    </source>
</evidence>
<name>A0ABS5CVB1_9FLAO</name>
<keyword evidence="1" id="KW-1133">Transmembrane helix</keyword>
<organism evidence="2 3">
    <name type="scientific">Flavobacterium flabelliforme</name>
    <dbReference type="NCBI Taxonomy" id="2816119"/>
    <lineage>
        <taxon>Bacteria</taxon>
        <taxon>Pseudomonadati</taxon>
        <taxon>Bacteroidota</taxon>
        <taxon>Flavobacteriia</taxon>
        <taxon>Flavobacteriales</taxon>
        <taxon>Flavobacteriaceae</taxon>
        <taxon>Flavobacterium</taxon>
    </lineage>
</organism>
<evidence type="ECO:0008006" key="4">
    <source>
        <dbReference type="Google" id="ProtNLM"/>
    </source>
</evidence>
<keyword evidence="1" id="KW-0472">Membrane</keyword>
<feature type="transmembrane region" description="Helical" evidence="1">
    <location>
        <begin position="107"/>
        <end position="128"/>
    </location>
</feature>
<feature type="transmembrane region" description="Helical" evidence="1">
    <location>
        <begin position="160"/>
        <end position="177"/>
    </location>
</feature>
<protein>
    <recommendedName>
        <fullName evidence="4">EamA domain-containing protein</fullName>
    </recommendedName>
</protein>
<comment type="caution">
    <text evidence="2">The sequence shown here is derived from an EMBL/GenBank/DDBJ whole genome shotgun (WGS) entry which is preliminary data.</text>
</comment>